<evidence type="ECO:0000313" key="3">
    <source>
        <dbReference type="Proteomes" id="UP000026915"/>
    </source>
</evidence>
<keyword evidence="3" id="KW-1185">Reference proteome</keyword>
<keyword evidence="1" id="KW-0472">Membrane</keyword>
<sequence>MSIGIKVIYQWFKGINRDALGWGDFRGEGIFLFQGGGTLSFWVVLLLVFCGFSLGVDVLLCPPFGWCFDSLLLQLSRGFLCLSCVPDAASSSRSCSPRRCSRVLVPLPVVHLELIMLILICSDLSTCCQLFLLQLDLGFDDQGLQGILKSLLCFWIIFVLWS</sequence>
<keyword evidence="1" id="KW-0812">Transmembrane</keyword>
<keyword evidence="1" id="KW-1133">Transmembrane helix</keyword>
<dbReference type="HOGENOM" id="CLU_1638385_0_0_1"/>
<feature type="transmembrane region" description="Helical" evidence="1">
    <location>
        <begin position="39"/>
        <end position="60"/>
    </location>
</feature>
<organism evidence="2 3">
    <name type="scientific">Theobroma cacao</name>
    <name type="common">Cacao</name>
    <name type="synonym">Cocoa</name>
    <dbReference type="NCBI Taxonomy" id="3641"/>
    <lineage>
        <taxon>Eukaryota</taxon>
        <taxon>Viridiplantae</taxon>
        <taxon>Streptophyta</taxon>
        <taxon>Embryophyta</taxon>
        <taxon>Tracheophyta</taxon>
        <taxon>Spermatophyta</taxon>
        <taxon>Magnoliopsida</taxon>
        <taxon>eudicotyledons</taxon>
        <taxon>Gunneridae</taxon>
        <taxon>Pentapetalae</taxon>
        <taxon>rosids</taxon>
        <taxon>malvids</taxon>
        <taxon>Malvales</taxon>
        <taxon>Malvaceae</taxon>
        <taxon>Byttnerioideae</taxon>
        <taxon>Theobroma</taxon>
    </lineage>
</organism>
<protein>
    <submittedName>
        <fullName evidence="2">Uncharacterized protein</fullName>
    </submittedName>
</protein>
<dbReference type="EMBL" id="CM001880">
    <property type="protein sequence ID" value="EOX99925.1"/>
    <property type="molecule type" value="Genomic_DNA"/>
</dbReference>
<dbReference type="InParanoid" id="A0A061E4L7"/>
<feature type="transmembrane region" description="Helical" evidence="1">
    <location>
        <begin position="144"/>
        <end position="161"/>
    </location>
</feature>
<gene>
    <name evidence="2" type="ORF">TCM_008935</name>
</gene>
<dbReference type="Proteomes" id="UP000026915">
    <property type="component" value="Chromosome 2"/>
</dbReference>
<proteinExistence type="predicted"/>
<accession>A0A061E4L7</accession>
<name>A0A061E4L7_THECC</name>
<dbReference type="Gramene" id="EOX99925">
    <property type="protein sequence ID" value="EOX99925"/>
    <property type="gene ID" value="TCM_008935"/>
</dbReference>
<feature type="transmembrane region" description="Helical" evidence="1">
    <location>
        <begin position="103"/>
        <end position="132"/>
    </location>
</feature>
<evidence type="ECO:0000313" key="2">
    <source>
        <dbReference type="EMBL" id="EOX99925.1"/>
    </source>
</evidence>
<dbReference type="AlphaFoldDB" id="A0A061E4L7"/>
<evidence type="ECO:0000256" key="1">
    <source>
        <dbReference type="SAM" id="Phobius"/>
    </source>
</evidence>
<reference evidence="2 3" key="1">
    <citation type="journal article" date="2013" name="Genome Biol.">
        <title>The genome sequence of the most widely cultivated cacao type and its use to identify candidate genes regulating pod color.</title>
        <authorList>
            <person name="Motamayor J.C."/>
            <person name="Mockaitis K."/>
            <person name="Schmutz J."/>
            <person name="Haiminen N."/>
            <person name="Iii D.L."/>
            <person name="Cornejo O."/>
            <person name="Findley S.D."/>
            <person name="Zheng P."/>
            <person name="Utro F."/>
            <person name="Royaert S."/>
            <person name="Saski C."/>
            <person name="Jenkins J."/>
            <person name="Podicheti R."/>
            <person name="Zhao M."/>
            <person name="Scheffler B.E."/>
            <person name="Stack J.C."/>
            <person name="Feltus F.A."/>
            <person name="Mustiga G.M."/>
            <person name="Amores F."/>
            <person name="Phillips W."/>
            <person name="Marelli J.P."/>
            <person name="May G.D."/>
            <person name="Shapiro H."/>
            <person name="Ma J."/>
            <person name="Bustamante C.D."/>
            <person name="Schnell R.J."/>
            <person name="Main D."/>
            <person name="Gilbert D."/>
            <person name="Parida L."/>
            <person name="Kuhn D.N."/>
        </authorList>
    </citation>
    <scope>NUCLEOTIDE SEQUENCE [LARGE SCALE GENOMIC DNA]</scope>
    <source>
        <strain evidence="3">cv. Matina 1-6</strain>
    </source>
</reference>